<evidence type="ECO:0000313" key="8">
    <source>
        <dbReference type="Proteomes" id="UP000734854"/>
    </source>
</evidence>
<feature type="region of interest" description="Disordered" evidence="3">
    <location>
        <begin position="522"/>
        <end position="548"/>
    </location>
</feature>
<comment type="caution">
    <text evidence="7">The sequence shown here is derived from an EMBL/GenBank/DDBJ whole genome shotgun (WGS) entry which is preliminary data.</text>
</comment>
<dbReference type="InterPro" id="IPR036128">
    <property type="entry name" value="Plus3-like_sf"/>
</dbReference>
<dbReference type="InterPro" id="IPR045894">
    <property type="entry name" value="At5g08430-like"/>
</dbReference>
<keyword evidence="1" id="KW-0863">Zinc-finger</keyword>
<dbReference type="CDD" id="cd15568">
    <property type="entry name" value="PHD5_NSD"/>
    <property type="match status" value="1"/>
</dbReference>
<dbReference type="Gene3D" id="3.90.70.200">
    <property type="entry name" value="Plus-3 domain"/>
    <property type="match status" value="1"/>
</dbReference>
<gene>
    <name evidence="7" type="ORF">ZIOFF_015273</name>
</gene>
<name>A0A8J5HYJ8_ZINOF</name>
<organism evidence="7 8">
    <name type="scientific">Zingiber officinale</name>
    <name type="common">Ginger</name>
    <name type="synonym">Amomum zingiber</name>
    <dbReference type="NCBI Taxonomy" id="94328"/>
    <lineage>
        <taxon>Eukaryota</taxon>
        <taxon>Viridiplantae</taxon>
        <taxon>Streptophyta</taxon>
        <taxon>Embryophyta</taxon>
        <taxon>Tracheophyta</taxon>
        <taxon>Spermatophyta</taxon>
        <taxon>Magnoliopsida</taxon>
        <taxon>Liliopsida</taxon>
        <taxon>Zingiberales</taxon>
        <taxon>Zingiberaceae</taxon>
        <taxon>Zingiber</taxon>
    </lineage>
</organism>
<feature type="compositionally biased region" description="Acidic residues" evidence="3">
    <location>
        <begin position="248"/>
        <end position="262"/>
    </location>
</feature>
<evidence type="ECO:0000259" key="4">
    <source>
        <dbReference type="PROSITE" id="PS50829"/>
    </source>
</evidence>
<dbReference type="InterPro" id="IPR003121">
    <property type="entry name" value="SWIB_MDM2_domain"/>
</dbReference>
<keyword evidence="2" id="KW-0862">Zinc</keyword>
<proteinExistence type="predicted"/>
<dbReference type="InterPro" id="IPR004343">
    <property type="entry name" value="Plus-3_dom"/>
</dbReference>
<dbReference type="SMART" id="SM00151">
    <property type="entry name" value="SWIB"/>
    <property type="match status" value="1"/>
</dbReference>
<feature type="domain" description="DM2" evidence="6">
    <location>
        <begin position="160"/>
        <end position="245"/>
    </location>
</feature>
<dbReference type="PROSITE" id="PS50829">
    <property type="entry name" value="GYF"/>
    <property type="match status" value="1"/>
</dbReference>
<dbReference type="InterPro" id="IPR003169">
    <property type="entry name" value="GYF"/>
</dbReference>
<evidence type="ECO:0000256" key="2">
    <source>
        <dbReference type="ARBA" id="ARBA00022833"/>
    </source>
</evidence>
<dbReference type="Proteomes" id="UP000734854">
    <property type="component" value="Unassembled WGS sequence"/>
</dbReference>
<dbReference type="PANTHER" id="PTHR46851">
    <property type="entry name" value="OS01G0884500 PROTEIN"/>
    <property type="match status" value="1"/>
</dbReference>
<evidence type="ECO:0000259" key="5">
    <source>
        <dbReference type="PROSITE" id="PS51360"/>
    </source>
</evidence>
<dbReference type="EMBL" id="JACMSC010000004">
    <property type="protein sequence ID" value="KAG6525318.1"/>
    <property type="molecule type" value="Genomic_DNA"/>
</dbReference>
<feature type="domain" description="Plus3" evidence="5">
    <location>
        <begin position="300"/>
        <end position="434"/>
    </location>
</feature>
<dbReference type="SUPFAM" id="SSF159042">
    <property type="entry name" value="Plus3-like"/>
    <property type="match status" value="1"/>
</dbReference>
<dbReference type="Gene3D" id="3.30.1490.40">
    <property type="match status" value="1"/>
</dbReference>
<keyword evidence="1" id="KW-0479">Metal-binding</keyword>
<evidence type="ECO:0000256" key="3">
    <source>
        <dbReference type="SAM" id="MobiDB-lite"/>
    </source>
</evidence>
<dbReference type="Pfam" id="PF03126">
    <property type="entry name" value="Plus-3"/>
    <property type="match status" value="1"/>
</dbReference>
<dbReference type="Pfam" id="PF02201">
    <property type="entry name" value="SWIB"/>
    <property type="match status" value="1"/>
</dbReference>
<evidence type="ECO:0000259" key="6">
    <source>
        <dbReference type="PROSITE" id="PS51925"/>
    </source>
</evidence>
<dbReference type="InterPro" id="IPR036885">
    <property type="entry name" value="SWIB_MDM2_dom_sf"/>
</dbReference>
<dbReference type="Gene3D" id="1.10.245.10">
    <property type="entry name" value="SWIB/MDM2 domain"/>
    <property type="match status" value="1"/>
</dbReference>
<keyword evidence="8" id="KW-1185">Reference proteome</keyword>
<reference evidence="7 8" key="1">
    <citation type="submission" date="2020-08" db="EMBL/GenBank/DDBJ databases">
        <title>Plant Genome Project.</title>
        <authorList>
            <person name="Zhang R.-G."/>
        </authorList>
    </citation>
    <scope>NUCLEOTIDE SEQUENCE [LARGE SCALE GENOMIC DNA]</scope>
    <source>
        <tissue evidence="7">Rhizome</tissue>
    </source>
</reference>
<dbReference type="PROSITE" id="PS51925">
    <property type="entry name" value="SWIB_MDM2"/>
    <property type="match status" value="1"/>
</dbReference>
<dbReference type="Pfam" id="PF02213">
    <property type="entry name" value="GYF"/>
    <property type="match status" value="1"/>
</dbReference>
<dbReference type="InterPro" id="IPR013083">
    <property type="entry name" value="Znf_RING/FYVE/PHD"/>
</dbReference>
<feature type="compositionally biased region" description="Polar residues" evidence="3">
    <location>
        <begin position="522"/>
        <end position="532"/>
    </location>
</feature>
<feature type="region of interest" description="Disordered" evidence="3">
    <location>
        <begin position="245"/>
        <end position="279"/>
    </location>
</feature>
<feature type="domain" description="GYF" evidence="4">
    <location>
        <begin position="559"/>
        <end position="613"/>
    </location>
</feature>
<dbReference type="InterPro" id="IPR035445">
    <property type="entry name" value="GYF-like_dom_sf"/>
</dbReference>
<dbReference type="AlphaFoldDB" id="A0A8J5HYJ8"/>
<evidence type="ECO:0000256" key="1">
    <source>
        <dbReference type="ARBA" id="ARBA00022771"/>
    </source>
</evidence>
<dbReference type="SUPFAM" id="SSF57903">
    <property type="entry name" value="FYVE/PHD zinc finger"/>
    <property type="match status" value="1"/>
</dbReference>
<accession>A0A8J5HYJ8</accession>
<dbReference type="CDD" id="cd10567">
    <property type="entry name" value="SWIB-MDM2_like"/>
    <property type="match status" value="1"/>
</dbReference>
<dbReference type="SMART" id="SM00719">
    <property type="entry name" value="Plus3"/>
    <property type="match status" value="1"/>
</dbReference>
<dbReference type="SMART" id="SM00444">
    <property type="entry name" value="GYF"/>
    <property type="match status" value="1"/>
</dbReference>
<dbReference type="InterPro" id="IPR011011">
    <property type="entry name" value="Znf_FYVE_PHD"/>
</dbReference>
<dbReference type="PANTHER" id="PTHR46851:SF11">
    <property type="entry name" value="GYF DOMAIN-CONTAINING PROTEIN"/>
    <property type="match status" value="1"/>
</dbReference>
<dbReference type="SUPFAM" id="SSF47592">
    <property type="entry name" value="SWIB/MDM2 domain"/>
    <property type="match status" value="1"/>
</dbReference>
<dbReference type="GO" id="GO:0008270">
    <property type="term" value="F:zinc ion binding"/>
    <property type="evidence" value="ECO:0007669"/>
    <property type="project" value="UniProtKB-KW"/>
</dbReference>
<dbReference type="PROSITE" id="PS51360">
    <property type="entry name" value="PLUS3"/>
    <property type="match status" value="1"/>
</dbReference>
<dbReference type="SUPFAM" id="SSF55277">
    <property type="entry name" value="GYF domain"/>
    <property type="match status" value="1"/>
</dbReference>
<dbReference type="GO" id="GO:0003677">
    <property type="term" value="F:DNA binding"/>
    <property type="evidence" value="ECO:0007669"/>
    <property type="project" value="InterPro"/>
</dbReference>
<protein>
    <submittedName>
        <fullName evidence="7">Uncharacterized protein</fullName>
    </submittedName>
</protein>
<evidence type="ECO:0000313" key="7">
    <source>
        <dbReference type="EMBL" id="KAG6525318.1"/>
    </source>
</evidence>
<dbReference type="Gene3D" id="3.30.40.10">
    <property type="entry name" value="Zinc/RING finger domain, C3HC4 (zinc finger)"/>
    <property type="match status" value="1"/>
</dbReference>
<dbReference type="InterPro" id="IPR019835">
    <property type="entry name" value="SWIB_domain"/>
</dbReference>
<sequence>MSKKSNEEDLAEGYCFICKDGGNLRVCDFRNCLKAYHPDCLDKDPIFLESDECWTCVESHFLQGKIDFKDTTTYEFLFKDYWEIIKDQEKFTLVDLQTANALLKRGENCQTGSDSDELEEVESDFDEFKDNFNNGLAIFDDLKGMSVRSKKRQKRSRPKKKEFVGWGSVELIGFLASFGKDTKEPLTQLDACEIVKDYIQENKLHDPNDKKKKNVICDERLHTLFRKKKVKFHKIYSLLESHFASSDNSDDELSFSSEEGDDAFGGRKKQKKNNDYQFDTSHLKNQKRDLSALYKSHYASIVSENINLVYMRRSLIVELLKDPDTFEAKVSRCFVRVKLDPKYFYSLAEKMYVLGQVTGVKNVSQTYKIGEMSTAIVLRVSNMHKDVPIYMLSDDDFQEDECEDLCKLANKGVFNRPTVADLEEKVRSIHADIMNHYIDKREKLLMPEERNRLLQEIPDVVVDTCQIEEHRNSPLNSPPEKKDNGSAVHLVTARFPGQGVAIHQTNDEMTLAENQTSKDITQDINSTSSGQVVETKGGEVPNSNSTNQTPVSLLFGMKDKIWHYTDPSGNEQGPFNMVCLKYWMEQGYFGEDFKVWRAIQSREDAMLLTDALGLCQ</sequence>